<dbReference type="Proteomes" id="UP000242913">
    <property type="component" value="Unassembled WGS sequence"/>
</dbReference>
<proteinExistence type="predicted"/>
<name>A0A238BS63_9BILA</name>
<accession>A0A238BS63</accession>
<dbReference type="EMBL" id="KZ270015">
    <property type="protein sequence ID" value="OZC08092.1"/>
    <property type="molecule type" value="Genomic_DNA"/>
</dbReference>
<evidence type="ECO:0000313" key="2">
    <source>
        <dbReference type="Proteomes" id="UP000242913"/>
    </source>
</evidence>
<protein>
    <submittedName>
        <fullName evidence="1">Uncharacterized protein</fullName>
    </submittedName>
</protein>
<evidence type="ECO:0000313" key="1">
    <source>
        <dbReference type="EMBL" id="OZC08092.1"/>
    </source>
</evidence>
<keyword evidence="2" id="KW-1185">Reference proteome</keyword>
<dbReference type="AlphaFoldDB" id="A0A238BS63"/>
<dbReference type="OrthoDB" id="5827459at2759"/>
<reference evidence="1 2" key="1">
    <citation type="submission" date="2015-12" db="EMBL/GenBank/DDBJ databases">
        <title>Draft genome of the nematode, Onchocerca flexuosa.</title>
        <authorList>
            <person name="Mitreva M."/>
        </authorList>
    </citation>
    <scope>NUCLEOTIDE SEQUENCE [LARGE SCALE GENOMIC DNA]</scope>
    <source>
        <strain evidence="1">Red Deer</strain>
    </source>
</reference>
<sequence>MAIRYVNIWDLAWRRRGLERYKSLEAKGTQARMNCGGRTRKRRFFLCILHQMSTYTPRDTYSLHGLVKNKQTENGNAKRNEDIVLDSNYMAWIGGQVNDSK</sequence>
<organism evidence="1 2">
    <name type="scientific">Onchocerca flexuosa</name>
    <dbReference type="NCBI Taxonomy" id="387005"/>
    <lineage>
        <taxon>Eukaryota</taxon>
        <taxon>Metazoa</taxon>
        <taxon>Ecdysozoa</taxon>
        <taxon>Nematoda</taxon>
        <taxon>Chromadorea</taxon>
        <taxon>Rhabditida</taxon>
        <taxon>Spirurina</taxon>
        <taxon>Spiruromorpha</taxon>
        <taxon>Filarioidea</taxon>
        <taxon>Onchocercidae</taxon>
        <taxon>Onchocerca</taxon>
    </lineage>
</organism>
<gene>
    <name evidence="1" type="ORF">X798_04883</name>
</gene>